<proteinExistence type="predicted"/>
<reference evidence="1" key="1">
    <citation type="journal article" date="2021" name="Proc. Natl. Acad. Sci. U.S.A.">
        <title>A Catalog of Tens of Thousands of Viruses from Human Metagenomes Reveals Hidden Associations with Chronic Diseases.</title>
        <authorList>
            <person name="Tisza M.J."/>
            <person name="Buck C.B."/>
        </authorList>
    </citation>
    <scope>NUCLEOTIDE SEQUENCE</scope>
    <source>
        <strain evidence="1">Ctx9V1</strain>
    </source>
</reference>
<sequence length="49" mass="5937">MIIGYHFLAIWYNLCTKYGRVKSRFIVCKITFIYRKCNRSTLIFNIART</sequence>
<accession>A0A8S5RD91</accession>
<organism evidence="1">
    <name type="scientific">virus sp. ctx9V1</name>
    <dbReference type="NCBI Taxonomy" id="2828001"/>
    <lineage>
        <taxon>Viruses</taxon>
    </lineage>
</organism>
<evidence type="ECO:0000313" key="1">
    <source>
        <dbReference type="EMBL" id="DAE29382.1"/>
    </source>
</evidence>
<name>A0A8S5RD91_9VIRU</name>
<dbReference type="EMBL" id="BK059093">
    <property type="protein sequence ID" value="DAE29382.1"/>
    <property type="molecule type" value="Genomic_DNA"/>
</dbReference>
<protein>
    <submittedName>
        <fullName evidence="1">Uncharacterized protein</fullName>
    </submittedName>
</protein>